<accession>A0AAW4XUC4</accession>
<feature type="domain" description="Mor transcription activator" evidence="1">
    <location>
        <begin position="4"/>
        <end position="104"/>
    </location>
</feature>
<dbReference type="SUPFAM" id="SSF46689">
    <property type="entry name" value="Homeodomain-like"/>
    <property type="match status" value="1"/>
</dbReference>
<reference evidence="2 3" key="1">
    <citation type="submission" date="2021-11" db="EMBL/GenBank/DDBJ databases">
        <title>Genome sequence.</title>
        <authorList>
            <person name="Sun Q."/>
        </authorList>
    </citation>
    <scope>NUCLEOTIDE SEQUENCE [LARGE SCALE GENOMIC DNA]</scope>
    <source>
        <strain evidence="2 3">KCTC 12005</strain>
    </source>
</reference>
<dbReference type="Pfam" id="PF08765">
    <property type="entry name" value="Mor"/>
    <property type="match status" value="1"/>
</dbReference>
<dbReference type="EMBL" id="JAJNCT010000005">
    <property type="protein sequence ID" value="MCD2164688.1"/>
    <property type="molecule type" value="Genomic_DNA"/>
</dbReference>
<evidence type="ECO:0000313" key="2">
    <source>
        <dbReference type="EMBL" id="MCD2164688.1"/>
    </source>
</evidence>
<comment type="caution">
    <text evidence="2">The sequence shown here is derived from an EMBL/GenBank/DDBJ whole genome shotgun (WGS) entry which is preliminary data.</text>
</comment>
<dbReference type="Gene3D" id="1.10.10.60">
    <property type="entry name" value="Homeodomain-like"/>
    <property type="match status" value="1"/>
</dbReference>
<dbReference type="Proteomes" id="UP001199260">
    <property type="component" value="Unassembled WGS sequence"/>
</dbReference>
<dbReference type="PANTHER" id="PTHR37812:SF1">
    <property type="entry name" value="MU-LIKE PROPHAGE FLUMU PROTEIN C"/>
    <property type="match status" value="1"/>
</dbReference>
<keyword evidence="3" id="KW-1185">Reference proteome</keyword>
<gene>
    <name evidence="2" type="ORF">LPW39_06005</name>
</gene>
<dbReference type="AlphaFoldDB" id="A0AAW4XUC4"/>
<evidence type="ECO:0000259" key="1">
    <source>
        <dbReference type="Pfam" id="PF08765"/>
    </source>
</evidence>
<proteinExistence type="predicted"/>
<sequence length="114" mass="13073">MSERRNKLLADVMEVAAARLAEHVSPNAAEMIAGDLADHLADYWGGQLINFPKDFHWKLGKRELEIYDAYNGFNLGDLARKYDISERGLRKLIARVRERIAKATRSANQDMFHE</sequence>
<evidence type="ECO:0000313" key="3">
    <source>
        <dbReference type="Proteomes" id="UP001199260"/>
    </source>
</evidence>
<dbReference type="RefSeq" id="WP_230772218.1">
    <property type="nucleotide sequence ID" value="NZ_JAJNCT010000005.1"/>
</dbReference>
<dbReference type="InterPro" id="IPR052411">
    <property type="entry name" value="c-mor_Regulatory_Protein"/>
</dbReference>
<dbReference type="PANTHER" id="PTHR37812">
    <property type="entry name" value="MU-LIKE PROPHAGE FLUMU PROTEIN C"/>
    <property type="match status" value="1"/>
</dbReference>
<protein>
    <recommendedName>
        <fullName evidence="1">Mor transcription activator domain-containing protein</fullName>
    </recommendedName>
</protein>
<dbReference type="InterPro" id="IPR009057">
    <property type="entry name" value="Homeodomain-like_sf"/>
</dbReference>
<organism evidence="2 3">
    <name type="scientific">Comamonas koreensis</name>
    <dbReference type="NCBI Taxonomy" id="160825"/>
    <lineage>
        <taxon>Bacteria</taxon>
        <taxon>Pseudomonadati</taxon>
        <taxon>Pseudomonadota</taxon>
        <taxon>Betaproteobacteria</taxon>
        <taxon>Burkholderiales</taxon>
        <taxon>Comamonadaceae</taxon>
        <taxon>Comamonas</taxon>
    </lineage>
</organism>
<dbReference type="InterPro" id="IPR014875">
    <property type="entry name" value="Mor_transcription_activator"/>
</dbReference>
<name>A0AAW4XUC4_9BURK</name>